<keyword evidence="9" id="KW-1185">Reference proteome</keyword>
<dbReference type="NCBIfam" id="TIGR00937">
    <property type="entry name" value="2A51"/>
    <property type="match status" value="1"/>
</dbReference>
<accession>A0A3D9DWY2</accession>
<comment type="subcellular location">
    <subcellularLocation>
        <location evidence="1">Cell membrane</location>
        <topology evidence="1">Multi-pass membrane protein</topology>
    </subcellularLocation>
</comment>
<comment type="similarity">
    <text evidence="2">Belongs to the chromate ion transporter (CHR) (TC 2.A.51) family.</text>
</comment>
<organism evidence="8 9">
    <name type="scientific">Kushneria indalinina DSM 14324</name>
    <dbReference type="NCBI Taxonomy" id="1122140"/>
    <lineage>
        <taxon>Bacteria</taxon>
        <taxon>Pseudomonadati</taxon>
        <taxon>Pseudomonadota</taxon>
        <taxon>Gammaproteobacteria</taxon>
        <taxon>Oceanospirillales</taxon>
        <taxon>Halomonadaceae</taxon>
        <taxon>Kushneria</taxon>
    </lineage>
</organism>
<feature type="transmembrane region" description="Helical" evidence="7">
    <location>
        <begin position="200"/>
        <end position="220"/>
    </location>
</feature>
<keyword evidence="5 7" id="KW-1133">Transmembrane helix</keyword>
<dbReference type="GO" id="GO:0005886">
    <property type="term" value="C:plasma membrane"/>
    <property type="evidence" value="ECO:0007669"/>
    <property type="project" value="UniProtKB-SubCell"/>
</dbReference>
<feature type="transmembrane region" description="Helical" evidence="7">
    <location>
        <begin position="149"/>
        <end position="180"/>
    </location>
</feature>
<dbReference type="Proteomes" id="UP000256334">
    <property type="component" value="Unassembled WGS sequence"/>
</dbReference>
<feature type="transmembrane region" description="Helical" evidence="7">
    <location>
        <begin position="298"/>
        <end position="323"/>
    </location>
</feature>
<keyword evidence="6 7" id="KW-0472">Membrane</keyword>
<comment type="caution">
    <text evidence="8">The sequence shown here is derived from an EMBL/GenBank/DDBJ whole genome shotgun (WGS) entry which is preliminary data.</text>
</comment>
<dbReference type="InterPro" id="IPR014047">
    <property type="entry name" value="Chr_Tranpt_l_chain"/>
</dbReference>
<name>A0A3D9DWY2_9GAMM</name>
<evidence type="ECO:0000256" key="3">
    <source>
        <dbReference type="ARBA" id="ARBA00022475"/>
    </source>
</evidence>
<dbReference type="PANTHER" id="PTHR33567:SF3">
    <property type="entry name" value="CHROMATE ION TRANSPORTER (EUROFUNG)"/>
    <property type="match status" value="1"/>
</dbReference>
<keyword evidence="3" id="KW-1003">Cell membrane</keyword>
<feature type="transmembrane region" description="Helical" evidence="7">
    <location>
        <begin position="367"/>
        <end position="397"/>
    </location>
</feature>
<keyword evidence="4 7" id="KW-0812">Transmembrane</keyword>
<evidence type="ECO:0000256" key="1">
    <source>
        <dbReference type="ARBA" id="ARBA00004651"/>
    </source>
</evidence>
<dbReference type="OrthoDB" id="8969999at2"/>
<feature type="transmembrane region" description="Helical" evidence="7">
    <location>
        <begin position="15"/>
        <end position="36"/>
    </location>
</feature>
<proteinExistence type="inferred from homology"/>
<evidence type="ECO:0000256" key="6">
    <source>
        <dbReference type="ARBA" id="ARBA00023136"/>
    </source>
</evidence>
<feature type="transmembrane region" description="Helical" evidence="7">
    <location>
        <begin position="232"/>
        <end position="251"/>
    </location>
</feature>
<feature type="transmembrane region" description="Helical" evidence="7">
    <location>
        <begin position="335"/>
        <end position="355"/>
    </location>
</feature>
<feature type="transmembrane region" description="Helical" evidence="7">
    <location>
        <begin position="82"/>
        <end position="104"/>
    </location>
</feature>
<reference evidence="8 9" key="1">
    <citation type="submission" date="2018-07" db="EMBL/GenBank/DDBJ databases">
        <title>Genomic Encyclopedia of Type Strains, Phase IV (KMG-IV): sequencing the most valuable type-strain genomes for metagenomic binning, comparative biology and taxonomic classification.</title>
        <authorList>
            <person name="Goeker M."/>
        </authorList>
    </citation>
    <scope>NUCLEOTIDE SEQUENCE [LARGE SCALE GENOMIC DNA]</scope>
    <source>
        <strain evidence="8 9">DSM 14324</strain>
    </source>
</reference>
<protein>
    <submittedName>
        <fullName evidence="8">Chromate transporter</fullName>
    </submittedName>
</protein>
<dbReference type="PANTHER" id="PTHR33567">
    <property type="entry name" value="CHROMATE ION TRANSPORTER (EUROFUNG)"/>
    <property type="match status" value="1"/>
</dbReference>
<dbReference type="EMBL" id="QRDJ01000007">
    <property type="protein sequence ID" value="REC95191.1"/>
    <property type="molecule type" value="Genomic_DNA"/>
</dbReference>
<evidence type="ECO:0000313" key="9">
    <source>
        <dbReference type="Proteomes" id="UP000256334"/>
    </source>
</evidence>
<dbReference type="RefSeq" id="WP_115854257.1">
    <property type="nucleotide sequence ID" value="NZ_QRDJ01000007.1"/>
</dbReference>
<feature type="transmembrane region" description="Helical" evidence="7">
    <location>
        <begin position="116"/>
        <end position="137"/>
    </location>
</feature>
<gene>
    <name evidence="8" type="ORF">C8D72_2026</name>
</gene>
<evidence type="ECO:0000256" key="2">
    <source>
        <dbReference type="ARBA" id="ARBA00005262"/>
    </source>
</evidence>
<dbReference type="AlphaFoldDB" id="A0A3D9DWY2"/>
<evidence type="ECO:0000313" key="8">
    <source>
        <dbReference type="EMBL" id="REC95191.1"/>
    </source>
</evidence>
<dbReference type="InterPro" id="IPR003370">
    <property type="entry name" value="Chromate_transpt"/>
</dbReference>
<dbReference type="Pfam" id="PF02417">
    <property type="entry name" value="Chromate_transp"/>
    <property type="match status" value="2"/>
</dbReference>
<dbReference type="PIRSF" id="PIRSF004810">
    <property type="entry name" value="ChrA"/>
    <property type="match status" value="1"/>
</dbReference>
<dbReference type="GO" id="GO:0015109">
    <property type="term" value="F:chromate transmembrane transporter activity"/>
    <property type="evidence" value="ECO:0007669"/>
    <property type="project" value="InterPro"/>
</dbReference>
<feature type="transmembrane region" description="Helical" evidence="7">
    <location>
        <begin position="271"/>
        <end position="291"/>
    </location>
</feature>
<evidence type="ECO:0000256" key="5">
    <source>
        <dbReference type="ARBA" id="ARBA00022989"/>
    </source>
</evidence>
<sequence>MSDVARPDSRVREVFLAFLMLGLTAFGGPVAHLSYFRNEFVTRRRWLSEQDYADLVALCQFLPGPASSQVGFALGLMRAGGWGAAAAWTAFTLPSAIVLVLFALGAAVMEGPISQGIIHGLKVAAVAIVAHAVRGMAQNLCPDKRRVGIALVAVLMALLVGGSAGQVGAIVIGAVVGLFWCRGQGVPEAHDVAFGVSRRVGRLAAVGFGALLAGLPLLAWATPSLIVAIMDAFYRAGALVFGGGHVVLPLLESGVVQTGWVSENDFLTGYGAAQAVPGPLFTFAAYLGAVITPGAGALMGAILALLMIFLPGMLLLVAVLPYWHGFRRLESVQGVMRGANAAVVGILGAALYQPVWTSAIVGPREFVLALTGFLLLGVWKLPAWAVVIAMAIGGLLITL</sequence>
<evidence type="ECO:0000256" key="7">
    <source>
        <dbReference type="SAM" id="Phobius"/>
    </source>
</evidence>
<evidence type="ECO:0000256" key="4">
    <source>
        <dbReference type="ARBA" id="ARBA00022692"/>
    </source>
</evidence>